<dbReference type="STRING" id="229921.ADN01_04490"/>
<evidence type="ECO:0000313" key="3">
    <source>
        <dbReference type="Proteomes" id="UP000050501"/>
    </source>
</evidence>
<gene>
    <name evidence="2" type="ORF">ADN01_04490</name>
    <name evidence="1" type="ORF">LSAC_03651</name>
</gene>
<dbReference type="InterPro" id="IPR021857">
    <property type="entry name" value="DUF3467"/>
</dbReference>
<sequence>MMRLSPDLQPEYVNLVRITHSPAELVLDFARMLPGIGVPPVAARLLMSPTGAKLFLRALAENLARYEAAFGPIHLPGEKSLAGDLFGSIHPPQPPEGDKP</sequence>
<evidence type="ECO:0008006" key="4">
    <source>
        <dbReference type="Google" id="ProtNLM"/>
    </source>
</evidence>
<evidence type="ECO:0000313" key="2">
    <source>
        <dbReference type="EMBL" id="KPL87429.1"/>
    </source>
</evidence>
<dbReference type="OrthoDB" id="9813817at2"/>
<accession>A0A0M8JQS5</accession>
<dbReference type="EMBL" id="DF967975">
    <property type="protein sequence ID" value="GAP19739.1"/>
    <property type="molecule type" value="Genomic_DNA"/>
</dbReference>
<reference evidence="1" key="1">
    <citation type="journal article" date="2015" name="Genome Announc.">
        <title>Draft Genome Sequences of Anaerolinea thermolimosa IMO-1, Bellilinea caldifistulae GOMI-1, Leptolinea tardivitalis YMTK-2, Levilinea saccharolytica KIBI-1, Longilinea arvoryzae KOME-1, Previously Described as Members of the Class Anaerolineae (Chloroflexi).</title>
        <authorList>
            <person name="Matsuura N."/>
            <person name="Tourlousse M.D."/>
            <person name="Ohashi A."/>
            <person name="Hugenholtz P."/>
            <person name="Sekiguchi Y."/>
        </authorList>
    </citation>
    <scope>NUCLEOTIDE SEQUENCE</scope>
    <source>
        <strain evidence="1">KIBI-1</strain>
    </source>
</reference>
<evidence type="ECO:0000313" key="1">
    <source>
        <dbReference type="EMBL" id="GAP19739.1"/>
    </source>
</evidence>
<reference evidence="2 3" key="2">
    <citation type="submission" date="2015-07" db="EMBL/GenBank/DDBJ databases">
        <title>Genome sequence of Levilinea saccharolytica DSM 16555.</title>
        <authorList>
            <person name="Hemp J."/>
            <person name="Ward L.M."/>
            <person name="Pace L.A."/>
            <person name="Fischer W.W."/>
        </authorList>
    </citation>
    <scope>NUCLEOTIDE SEQUENCE [LARGE SCALE GENOMIC DNA]</scope>
    <source>
        <strain evidence="2 3">KIBI-1</strain>
    </source>
</reference>
<proteinExistence type="predicted"/>
<name>A0A0M8JQS5_9CHLR</name>
<dbReference type="Pfam" id="PF11950">
    <property type="entry name" value="DUF3467"/>
    <property type="match status" value="1"/>
</dbReference>
<keyword evidence="3" id="KW-1185">Reference proteome</keyword>
<dbReference type="AlphaFoldDB" id="A0A0M8JQS5"/>
<organism evidence="1">
    <name type="scientific">Levilinea saccharolytica</name>
    <dbReference type="NCBI Taxonomy" id="229921"/>
    <lineage>
        <taxon>Bacteria</taxon>
        <taxon>Bacillati</taxon>
        <taxon>Chloroflexota</taxon>
        <taxon>Anaerolineae</taxon>
        <taxon>Anaerolineales</taxon>
        <taxon>Anaerolineaceae</taxon>
        <taxon>Levilinea</taxon>
    </lineage>
</organism>
<dbReference type="EMBL" id="LGCM01000019">
    <property type="protein sequence ID" value="KPL87429.1"/>
    <property type="molecule type" value="Genomic_DNA"/>
</dbReference>
<protein>
    <recommendedName>
        <fullName evidence="4">DUF3467 domain-containing protein</fullName>
    </recommendedName>
</protein>
<dbReference type="Proteomes" id="UP000050501">
    <property type="component" value="Unassembled WGS sequence"/>
</dbReference>